<dbReference type="SUPFAM" id="SSF81593">
    <property type="entry name" value="Nucleotidyltransferase substrate binding subunit/domain"/>
    <property type="match status" value="2"/>
</dbReference>
<dbReference type="GO" id="GO:0016874">
    <property type="term" value="F:ligase activity"/>
    <property type="evidence" value="ECO:0007669"/>
    <property type="project" value="UniProtKB-KW"/>
</dbReference>
<dbReference type="PANTHER" id="PTHR30621">
    <property type="entry name" value="GLUTAMINE SYNTHETASE ADENYLYLTRANSFERASE"/>
    <property type="match status" value="1"/>
</dbReference>
<evidence type="ECO:0000256" key="4">
    <source>
        <dbReference type="ARBA" id="ARBA00022840"/>
    </source>
</evidence>
<keyword evidence="1 7" id="KW-0808">Transferase</keyword>
<evidence type="ECO:0000256" key="2">
    <source>
        <dbReference type="ARBA" id="ARBA00022695"/>
    </source>
</evidence>
<dbReference type="NCBIfam" id="NF010706">
    <property type="entry name" value="PRK14108.1"/>
    <property type="match status" value="1"/>
</dbReference>
<dbReference type="GO" id="GO:0005524">
    <property type="term" value="F:ATP binding"/>
    <property type="evidence" value="ECO:0007669"/>
    <property type="project" value="UniProtKB-UniRule"/>
</dbReference>
<keyword evidence="10" id="KW-0436">Ligase</keyword>
<protein>
    <recommendedName>
        <fullName evidence="7">Bifunctional glutamine synthetase adenylyltransferase/adenylyl-removing enzyme</fullName>
    </recommendedName>
    <alternativeName>
        <fullName evidence="7">ATP:glutamine synthetase adenylyltransferase</fullName>
    </alternativeName>
    <alternativeName>
        <fullName evidence="7">ATase</fullName>
    </alternativeName>
    <domain>
        <recommendedName>
            <fullName evidence="7">Glutamine synthetase adenylyl-L-tyrosine phosphorylase</fullName>
            <ecNumber evidence="7">2.7.7.89</ecNumber>
        </recommendedName>
        <alternativeName>
            <fullName evidence="7">Adenylyl removase</fullName>
            <shortName evidence="7">AR</shortName>
            <shortName evidence="7">AT-N</shortName>
        </alternativeName>
    </domain>
    <domain>
        <recommendedName>
            <fullName evidence="7">Glutamine synthetase adenylyl transferase</fullName>
            <ecNumber evidence="7">2.7.7.42</ecNumber>
        </recommendedName>
        <alternativeName>
            <fullName evidence="7">Adenylyl transferase</fullName>
            <shortName evidence="7">AT</shortName>
            <shortName evidence="7">AT-C</shortName>
        </alternativeName>
    </domain>
</protein>
<keyword evidence="3 7" id="KW-0547">Nucleotide-binding</keyword>
<evidence type="ECO:0000256" key="5">
    <source>
        <dbReference type="ARBA" id="ARBA00022842"/>
    </source>
</evidence>
<gene>
    <name evidence="7" type="primary">glnE</name>
    <name evidence="10" type="ORF">COB13_01785</name>
</gene>
<evidence type="ECO:0000256" key="1">
    <source>
        <dbReference type="ARBA" id="ARBA00022679"/>
    </source>
</evidence>
<comment type="cofactor">
    <cofactor evidence="7">
        <name>Mg(2+)</name>
        <dbReference type="ChEBI" id="CHEBI:18420"/>
    </cofactor>
</comment>
<evidence type="ECO:0000259" key="9">
    <source>
        <dbReference type="Pfam" id="PF08335"/>
    </source>
</evidence>
<evidence type="ECO:0000313" key="10">
    <source>
        <dbReference type="EMBL" id="PCJ03383.1"/>
    </source>
</evidence>
<keyword evidence="4 7" id="KW-0067">ATP-binding</keyword>
<dbReference type="Pfam" id="PF08335">
    <property type="entry name" value="GlnD_UR_UTase"/>
    <property type="match status" value="2"/>
</dbReference>
<feature type="domain" description="PII-uridylyltransferase/Glutamine-synthetase adenylyltransferase" evidence="9">
    <location>
        <begin position="831"/>
        <end position="916"/>
    </location>
</feature>
<evidence type="ECO:0000256" key="6">
    <source>
        <dbReference type="ARBA" id="ARBA00023268"/>
    </source>
</evidence>
<dbReference type="EMBL" id="NVUS01000002">
    <property type="protein sequence ID" value="PCJ03383.1"/>
    <property type="molecule type" value="Genomic_DNA"/>
</dbReference>
<dbReference type="PANTHER" id="PTHR30621:SF0">
    <property type="entry name" value="BIFUNCTIONAL GLUTAMINE SYNTHETASE ADENYLYLTRANSFERASE_ADENYLYL-REMOVING ENZYME"/>
    <property type="match status" value="1"/>
</dbReference>
<reference evidence="10" key="2">
    <citation type="journal article" date="2018" name="ISME J.">
        <title>A dynamic microbial community with high functional redundancy inhabits the cold, oxic subseafloor aquifer.</title>
        <authorList>
            <person name="Tully B.J."/>
            <person name="Wheat C.G."/>
            <person name="Glazer B.T."/>
            <person name="Huber J.A."/>
        </authorList>
    </citation>
    <scope>NUCLEOTIDE SEQUENCE</scope>
    <source>
        <strain evidence="10">NORP83</strain>
    </source>
</reference>
<dbReference type="GO" id="GO:0005829">
    <property type="term" value="C:cytosol"/>
    <property type="evidence" value="ECO:0007669"/>
    <property type="project" value="TreeGrafter"/>
</dbReference>
<dbReference type="InterPro" id="IPR013546">
    <property type="entry name" value="PII_UdlTrfase/GS_AdlTrfase"/>
</dbReference>
<dbReference type="EC" id="2.7.7.89" evidence="7"/>
<dbReference type="Gene3D" id="3.30.460.10">
    <property type="entry name" value="Beta Polymerase, domain 2"/>
    <property type="match status" value="2"/>
</dbReference>
<comment type="caution">
    <text evidence="10">The sequence shown here is derived from an EMBL/GenBank/DDBJ whole genome shotgun (WGS) entry which is preliminary data.</text>
</comment>
<comment type="function">
    <text evidence="7">Involved in the regulation of glutamine synthetase GlnA, a key enzyme in the process to assimilate ammonia. When cellular nitrogen levels are high, the C-terminal adenylyl transferase (AT) inactivates GlnA by covalent transfer of an adenylyl group from ATP to specific tyrosine residue of GlnA, thus reducing its activity. Conversely, when nitrogen levels are low, the N-terminal adenylyl removase (AR) activates GlnA by removing the adenylyl group by phosphorolysis, increasing its activity. The regulatory region of GlnE binds the signal transduction protein PII (GlnB) which indicates the nitrogen status of the cell.</text>
</comment>
<dbReference type="CDD" id="cd05401">
    <property type="entry name" value="NT_GlnE_GlnD_like"/>
    <property type="match status" value="2"/>
</dbReference>
<sequence length="970" mass="110690">MKQVTYHLSPDDQQQVDILYDDLQQIFDEHELEYEFLKQDGKLRPLLNVILASSPYLTGIIRKYPAFALDSFIHNPNDLYTKLIADFIVEANAADNDFDIMKYLRITKQKVAFCLAIWDLAGLWTQAQVTDALSKFADLSIEIALSYLLKQAVKAGQFETDDLYSVSKNCNLFIIAMGKHGAYELNYSSDIDLIVFFDPENFRVANGKDPYKFAIRMTKKLVLLIQERNEFGYVFRVDLRLRPDPGATQIAMSYQAALGYYESIGQNWERAAMIKARICAGDQTLGQDFMKQLRPFIWRKYLDFATIRDVHAMKRQIHVHKGHGEIKVDGHNIKLGRGGIREIEFFVQTQQLIAGGRQPELRHSGTLEMLDRLAIAKWILPEVAADMQKCYIYLRNIEHRIQMMNDEQTQTLVTDIDKLENFARFCAYENITAFRQDMLWHLNKVQEHYAALFEHAPELNAELGNLVFTGSEHDEATLGTLSAMGYEHPERTSEIVRQWHFGRYPCMRTARTRSLVTEMVPTILQELSKAYHPDNALLAFDRFLMGLPAGVQLFSLFINNTYLFNLFVNILITAPKLATQLSNKSQLFDAVINPDFMQDLPQKTDYQAGLSKAMQGTETYEERLDLARVFGQEAQFQIGVHQISQITRGDEIALAYANLADCLIETMLDVAKQEIERRFGKFKGEIVILGMGKLGSQELTCTSDLDLIVIYDVVDGDILSDGKKPLNSTMWYTKLTQSLISALTVPTTEGALFEVDMRLRPSGRKGPVATQFEGFISYQQNEAWVWEHQALTRARVVAGDSKLAQKITASIVEILQQKRDVDKIKAEVLDMRKRIESEKTTGNIWDIKTIKGGLIDIEFIIQYLSLIHAHQHPDILQINSTRSLEMMHQHKLVDAEAYETLSIALKLYSEISQIIRVTIDGDFEADNIPDGLERLLLAISNSPDIKYLEQTLRENQARVLSLFAALIGAY</sequence>
<dbReference type="GO" id="GO:0000287">
    <property type="term" value="F:magnesium ion binding"/>
    <property type="evidence" value="ECO:0007669"/>
    <property type="project" value="UniProtKB-UniRule"/>
</dbReference>
<keyword evidence="2 7" id="KW-0548">Nucleotidyltransferase</keyword>
<keyword evidence="5 7" id="KW-0460">Magnesium</keyword>
<comment type="catalytic activity">
    <reaction evidence="7">
        <text>[glutamine synthetase]-L-tyrosine + ATP = [glutamine synthetase]-O(4)-(5'-adenylyl)-L-tyrosine + diphosphate</text>
        <dbReference type="Rhea" id="RHEA:18589"/>
        <dbReference type="Rhea" id="RHEA-COMP:10660"/>
        <dbReference type="Rhea" id="RHEA-COMP:10661"/>
        <dbReference type="ChEBI" id="CHEBI:30616"/>
        <dbReference type="ChEBI" id="CHEBI:33019"/>
        <dbReference type="ChEBI" id="CHEBI:46858"/>
        <dbReference type="ChEBI" id="CHEBI:83624"/>
        <dbReference type="EC" id="2.7.7.42"/>
    </reaction>
</comment>
<keyword evidence="6 7" id="KW-0511">Multifunctional enzyme</keyword>
<dbReference type="GO" id="GO:0047388">
    <property type="term" value="F:[glutamine synthetase]-adenylyl-L-tyrosine phosphorylase activity"/>
    <property type="evidence" value="ECO:0007669"/>
    <property type="project" value="UniProtKB-EC"/>
</dbReference>
<feature type="region of interest" description="Adenylyl transferase" evidence="7">
    <location>
        <begin position="462"/>
        <end position="970"/>
    </location>
</feature>
<dbReference type="NCBIfam" id="NF008292">
    <property type="entry name" value="PRK11072.1"/>
    <property type="match status" value="1"/>
</dbReference>
<feature type="domain" description="Glutamate-ammonia ligase adenylyltransferase repeated" evidence="8">
    <location>
        <begin position="567"/>
        <end position="807"/>
    </location>
</feature>
<dbReference type="GO" id="GO:0000820">
    <property type="term" value="P:regulation of glutamine family amino acid metabolic process"/>
    <property type="evidence" value="ECO:0007669"/>
    <property type="project" value="UniProtKB-UniRule"/>
</dbReference>
<evidence type="ECO:0000256" key="7">
    <source>
        <dbReference type="HAMAP-Rule" id="MF_00802"/>
    </source>
</evidence>
<feature type="domain" description="PII-uridylyltransferase/Glutamine-synthetase adenylyltransferase" evidence="9">
    <location>
        <begin position="313"/>
        <end position="453"/>
    </location>
</feature>
<organism evidence="10">
    <name type="scientific">OCS116 cluster bacterium</name>
    <dbReference type="NCBI Taxonomy" id="2030921"/>
    <lineage>
        <taxon>Bacteria</taxon>
        <taxon>Pseudomonadati</taxon>
        <taxon>Pseudomonadota</taxon>
        <taxon>Alphaproteobacteria</taxon>
        <taxon>OCS116 cluster</taxon>
    </lineage>
</organism>
<dbReference type="AlphaFoldDB" id="A0A2A4Z8M9"/>
<proteinExistence type="inferred from homology"/>
<comment type="catalytic activity">
    <reaction evidence="7">
        <text>[glutamine synthetase]-O(4)-(5'-adenylyl)-L-tyrosine + phosphate = [glutamine synthetase]-L-tyrosine + ADP</text>
        <dbReference type="Rhea" id="RHEA:43716"/>
        <dbReference type="Rhea" id="RHEA-COMP:10660"/>
        <dbReference type="Rhea" id="RHEA-COMP:10661"/>
        <dbReference type="ChEBI" id="CHEBI:43474"/>
        <dbReference type="ChEBI" id="CHEBI:46858"/>
        <dbReference type="ChEBI" id="CHEBI:83624"/>
        <dbReference type="ChEBI" id="CHEBI:456216"/>
        <dbReference type="EC" id="2.7.7.89"/>
    </reaction>
</comment>
<reference key="1">
    <citation type="submission" date="2017-08" db="EMBL/GenBank/DDBJ databases">
        <title>A dynamic microbial community with high functional redundancy inhabits the cold, oxic subseafloor aquifer.</title>
        <authorList>
            <person name="Tully B.J."/>
            <person name="Wheat C.G."/>
            <person name="Glazer B.T."/>
            <person name="Huber J.A."/>
        </authorList>
    </citation>
    <scope>NUCLEOTIDE SEQUENCE [LARGE SCALE GENOMIC DNA]</scope>
</reference>
<feature type="region of interest" description="Adenylyl removase" evidence="7">
    <location>
        <begin position="1"/>
        <end position="458"/>
    </location>
</feature>
<comment type="similarity">
    <text evidence="7">Belongs to the GlnE family.</text>
</comment>
<dbReference type="InterPro" id="IPR023057">
    <property type="entry name" value="GlnE"/>
</dbReference>
<dbReference type="Pfam" id="PF03710">
    <property type="entry name" value="GlnE"/>
    <property type="match status" value="2"/>
</dbReference>
<accession>A0A2A4Z8M9</accession>
<evidence type="ECO:0000256" key="3">
    <source>
        <dbReference type="ARBA" id="ARBA00022741"/>
    </source>
</evidence>
<name>A0A2A4Z8M9_9PROT</name>
<evidence type="ECO:0000259" key="8">
    <source>
        <dbReference type="Pfam" id="PF03710"/>
    </source>
</evidence>
<dbReference type="EC" id="2.7.7.42" evidence="7"/>
<dbReference type="InterPro" id="IPR005190">
    <property type="entry name" value="GlnE_rpt_dom"/>
</dbReference>
<dbReference type="HAMAP" id="MF_00802">
    <property type="entry name" value="GlnE"/>
    <property type="match status" value="1"/>
</dbReference>
<feature type="domain" description="Glutamate-ammonia ligase adenylyltransferase repeated" evidence="8">
    <location>
        <begin position="48"/>
        <end position="291"/>
    </location>
</feature>
<dbReference type="InterPro" id="IPR043519">
    <property type="entry name" value="NT_sf"/>
</dbReference>
<dbReference type="SUPFAM" id="SSF81301">
    <property type="entry name" value="Nucleotidyltransferase"/>
    <property type="match status" value="2"/>
</dbReference>
<dbReference type="GO" id="GO:0008882">
    <property type="term" value="F:[glutamate-ammonia-ligase] adenylyltransferase activity"/>
    <property type="evidence" value="ECO:0007669"/>
    <property type="project" value="UniProtKB-UniRule"/>
</dbReference>
<dbReference type="Gene3D" id="1.20.120.330">
    <property type="entry name" value="Nucleotidyltransferases domain 2"/>
    <property type="match status" value="2"/>
</dbReference>